<reference evidence="3" key="1">
    <citation type="submission" date="2010-03" db="EMBL/GenBank/DDBJ databases">
        <title>The genome sequence of Thermus scotoductus SA-01.</title>
        <authorList>
            <person name="Gounder K."/>
            <person name="Liesegang H."/>
            <person name="Brzuszkiewicz E."/>
            <person name="Wollherr A."/>
            <person name="Daniel R."/>
            <person name="Gottschalk G."/>
            <person name="van Heerden E."/>
            <person name="Litthauer D."/>
        </authorList>
    </citation>
    <scope>NUCLEOTIDE SEQUENCE [LARGE SCALE GENOMIC DNA]</scope>
    <source>
        <strain evidence="3">ATCC 700910 / SA-01</strain>
    </source>
</reference>
<dbReference type="HOGENOM" id="CLU_2940351_0_0_0"/>
<evidence type="ECO:0000256" key="1">
    <source>
        <dbReference type="SAM" id="MobiDB-lite"/>
    </source>
</evidence>
<dbReference type="Gene3D" id="1.10.40.100">
    <property type="match status" value="1"/>
</dbReference>
<organism evidence="2 3">
    <name type="scientific">Thermus scotoductus (strain ATCC 700910 / SA-01)</name>
    <dbReference type="NCBI Taxonomy" id="743525"/>
    <lineage>
        <taxon>Bacteria</taxon>
        <taxon>Thermotogati</taxon>
        <taxon>Deinococcota</taxon>
        <taxon>Deinococci</taxon>
        <taxon>Thermales</taxon>
        <taxon>Thermaceae</taxon>
        <taxon>Thermus</taxon>
    </lineage>
</organism>
<gene>
    <name evidence="2" type="ordered locus">TSC_c00700</name>
</gene>
<dbReference type="Proteomes" id="UP000008087">
    <property type="component" value="Chromosome"/>
</dbReference>
<protein>
    <submittedName>
        <fullName evidence="2">DNA polymerase III holoenzyme, subunit tau</fullName>
    </submittedName>
</protein>
<feature type="region of interest" description="Disordered" evidence="1">
    <location>
        <begin position="1"/>
        <end position="22"/>
    </location>
</feature>
<dbReference type="KEGG" id="tsc:TSC_c00700"/>
<evidence type="ECO:0000313" key="2">
    <source>
        <dbReference type="EMBL" id="ADW20723.1"/>
    </source>
</evidence>
<name>E8PJE4_THESS</name>
<sequence length="60" mass="6720">MDPFGQDAPTEDPIRPPEDPSRRLAEITRLLGARLLWVRRPRLPEAEEPLSEDDIGGTGI</sequence>
<feature type="compositionally biased region" description="Basic and acidic residues" evidence="1">
    <location>
        <begin position="12"/>
        <end position="22"/>
    </location>
</feature>
<dbReference type="AlphaFoldDB" id="E8PJE4"/>
<reference evidence="2 3" key="2">
    <citation type="journal article" date="2011" name="BMC Genomics">
        <title>Sequence of the hyperplastic genome of the naturally competent Thermus scotoductus SA-01.</title>
        <authorList>
            <person name="Gounder K."/>
            <person name="Brzuszkiewicz E."/>
            <person name="Liesegang H."/>
            <person name="Wollherr A."/>
            <person name="Daniel R."/>
            <person name="Gottschalk G."/>
            <person name="Reva O."/>
            <person name="Kumwenda B."/>
            <person name="Srivastava M."/>
            <person name="Bricio C."/>
            <person name="Berenguer J."/>
            <person name="van Heerden E."/>
            <person name="Litthauer D."/>
        </authorList>
    </citation>
    <scope>NUCLEOTIDE SEQUENCE [LARGE SCALE GENOMIC DNA]</scope>
    <source>
        <strain evidence="3">ATCC 700910 / SA-01</strain>
    </source>
</reference>
<dbReference type="EMBL" id="CP001962">
    <property type="protein sequence ID" value="ADW20723.1"/>
    <property type="molecule type" value="Genomic_DNA"/>
</dbReference>
<proteinExistence type="predicted"/>
<dbReference type="STRING" id="743525.TSC_c00700"/>
<accession>E8PJE4</accession>
<evidence type="ECO:0000313" key="3">
    <source>
        <dbReference type="Proteomes" id="UP000008087"/>
    </source>
</evidence>